<dbReference type="InterPro" id="IPR042772">
    <property type="entry name" value="SH3TC1/SH3TC2"/>
</dbReference>
<keyword evidence="2" id="KW-1185">Reference proteome</keyword>
<dbReference type="AlphaFoldDB" id="A0A665WN78"/>
<evidence type="ECO:0000313" key="2">
    <source>
        <dbReference type="Proteomes" id="UP000472264"/>
    </source>
</evidence>
<accession>A0A665WN78</accession>
<organism evidence="1 2">
    <name type="scientific">Echeneis naucrates</name>
    <name type="common">Live sharksucker</name>
    <dbReference type="NCBI Taxonomy" id="173247"/>
    <lineage>
        <taxon>Eukaryota</taxon>
        <taxon>Metazoa</taxon>
        <taxon>Chordata</taxon>
        <taxon>Craniata</taxon>
        <taxon>Vertebrata</taxon>
        <taxon>Euteleostomi</taxon>
        <taxon>Actinopterygii</taxon>
        <taxon>Neopterygii</taxon>
        <taxon>Teleostei</taxon>
        <taxon>Neoteleostei</taxon>
        <taxon>Acanthomorphata</taxon>
        <taxon>Carangaria</taxon>
        <taxon>Carangiformes</taxon>
        <taxon>Echeneidae</taxon>
        <taxon>Echeneis</taxon>
    </lineage>
</organism>
<dbReference type="Proteomes" id="UP000472264">
    <property type="component" value="Chromosome 18"/>
</dbReference>
<evidence type="ECO:0000313" key="1">
    <source>
        <dbReference type="Ensembl" id="ENSENLP00000045466.1"/>
    </source>
</evidence>
<reference evidence="1" key="3">
    <citation type="submission" date="2025-09" db="UniProtKB">
        <authorList>
            <consortium name="Ensembl"/>
        </authorList>
    </citation>
    <scope>IDENTIFICATION</scope>
</reference>
<name>A0A665WN78_ECHNA</name>
<protein>
    <submittedName>
        <fullName evidence="1">SH3 domain and tetratricopeptide repeats 1</fullName>
    </submittedName>
</protein>
<dbReference type="PANTHER" id="PTHR22647:SF3">
    <property type="entry name" value="SH3 DOMAIN AND TETRATRICOPEPTIDE REPEAT-CONTAINING PROTEIN 1"/>
    <property type="match status" value="1"/>
</dbReference>
<reference evidence="1" key="2">
    <citation type="submission" date="2025-08" db="UniProtKB">
        <authorList>
            <consortium name="Ensembl"/>
        </authorList>
    </citation>
    <scope>IDENTIFICATION</scope>
</reference>
<sequence length="167" mass="19632">MNLKHLYLHYVNIYHSALTVYLRFFSDSLCSALPVFLDVIRGPDRLPAQNHLKEMLKGKLHILQVDSTKVNALFMELSAHVVSINSEEKVIFVRFETFQEIWKFTTYYMIGFLGQCMENLLFDPTFWLSSFEDDVSIEVSIPEETLNLTYKRILMQEGGFMVWSNFR</sequence>
<reference evidence="1" key="1">
    <citation type="submission" date="2021-04" db="EMBL/GenBank/DDBJ databases">
        <authorList>
            <consortium name="Wellcome Sanger Institute Data Sharing"/>
        </authorList>
    </citation>
    <scope>NUCLEOTIDE SEQUENCE [LARGE SCALE GENOMIC DNA]</scope>
</reference>
<dbReference type="PANTHER" id="PTHR22647">
    <property type="entry name" value="SH3 DOMAIN AND TETRATRICOPEPTIDE REPEATS CONTAINING PROTEIN"/>
    <property type="match status" value="1"/>
</dbReference>
<proteinExistence type="predicted"/>
<dbReference type="Ensembl" id="ENSENLT00000046593.1">
    <property type="protein sequence ID" value="ENSENLP00000045466.1"/>
    <property type="gene ID" value="ENSENLG00000019349.1"/>
</dbReference>